<organism evidence="1 2">
    <name type="scientific">Gymnopus androsaceus JB14</name>
    <dbReference type="NCBI Taxonomy" id="1447944"/>
    <lineage>
        <taxon>Eukaryota</taxon>
        <taxon>Fungi</taxon>
        <taxon>Dikarya</taxon>
        <taxon>Basidiomycota</taxon>
        <taxon>Agaricomycotina</taxon>
        <taxon>Agaricomycetes</taxon>
        <taxon>Agaricomycetidae</taxon>
        <taxon>Agaricales</taxon>
        <taxon>Marasmiineae</taxon>
        <taxon>Omphalotaceae</taxon>
        <taxon>Gymnopus</taxon>
    </lineage>
</organism>
<proteinExistence type="predicted"/>
<dbReference type="EMBL" id="ML769666">
    <property type="protein sequence ID" value="KAE9390218.1"/>
    <property type="molecule type" value="Genomic_DNA"/>
</dbReference>
<protein>
    <submittedName>
        <fullName evidence="1">Uncharacterized protein</fullName>
    </submittedName>
</protein>
<gene>
    <name evidence="1" type="ORF">BT96DRAFT_946307</name>
</gene>
<evidence type="ECO:0000313" key="1">
    <source>
        <dbReference type="EMBL" id="KAE9390218.1"/>
    </source>
</evidence>
<accession>A0A6A4GWT2</accession>
<dbReference type="Proteomes" id="UP000799118">
    <property type="component" value="Unassembled WGS sequence"/>
</dbReference>
<reference evidence="1" key="1">
    <citation type="journal article" date="2019" name="Environ. Microbiol.">
        <title>Fungal ecological strategies reflected in gene transcription - a case study of two litter decomposers.</title>
        <authorList>
            <person name="Barbi F."/>
            <person name="Kohler A."/>
            <person name="Barry K."/>
            <person name="Baskaran P."/>
            <person name="Daum C."/>
            <person name="Fauchery L."/>
            <person name="Ihrmark K."/>
            <person name="Kuo A."/>
            <person name="LaButti K."/>
            <person name="Lipzen A."/>
            <person name="Morin E."/>
            <person name="Grigoriev I.V."/>
            <person name="Henrissat B."/>
            <person name="Lindahl B."/>
            <person name="Martin F."/>
        </authorList>
    </citation>
    <scope>NUCLEOTIDE SEQUENCE</scope>
    <source>
        <strain evidence="1">JB14</strain>
    </source>
</reference>
<dbReference type="AlphaFoldDB" id="A0A6A4GWT2"/>
<evidence type="ECO:0000313" key="2">
    <source>
        <dbReference type="Proteomes" id="UP000799118"/>
    </source>
</evidence>
<sequence>MDGRRAVIQMIVGGMTQYMASVQGMPLSVEKQLEKRINIFMWKGKERNPVNQKVVTGPLGKGGTKVLDIKIRNEAIKVMWLKAYLYLNKDRGTWAFLADGLLAMNVPLTDRSVDPKVQINVFLQSWQTYQNSKNQIPGLKALLFSTKRVKPED</sequence>
<keyword evidence="2" id="KW-1185">Reference proteome</keyword>
<dbReference type="OrthoDB" id="2205812at2759"/>
<name>A0A6A4GWT2_9AGAR</name>